<feature type="chain" id="PRO_5039339446" description="PknH-like extracellular domain-containing protein" evidence="1">
    <location>
        <begin position="27"/>
        <end position="254"/>
    </location>
</feature>
<evidence type="ECO:0000256" key="1">
    <source>
        <dbReference type="SAM" id="SignalP"/>
    </source>
</evidence>
<dbReference type="EMBL" id="LZLQ01000015">
    <property type="protein sequence ID" value="OBK19463.1"/>
    <property type="molecule type" value="Genomic_DNA"/>
</dbReference>
<proteinExistence type="predicted"/>
<feature type="signal peptide" evidence="1">
    <location>
        <begin position="1"/>
        <end position="26"/>
    </location>
</feature>
<dbReference type="InterPro" id="IPR038232">
    <property type="entry name" value="PknH-like_Extracell_sf"/>
</dbReference>
<evidence type="ECO:0000259" key="2">
    <source>
        <dbReference type="Pfam" id="PF14032"/>
    </source>
</evidence>
<dbReference type="RefSeq" id="WP_065157092.1">
    <property type="nucleotide sequence ID" value="NZ_LZLQ01000015.1"/>
</dbReference>
<sequence length="254" mass="26549">MAFVRGRRCWPAALLVASLVTGCTHAVAGSARPAAGLKPNPLIGDVIKGVLLDDVVLANMLNQPFKGDPRLPPRFGGPEKLQPGLGDIAPAECAGVTTMTIRNAYESAEVKHVARETWWSAGESGKVISVAEAVVALPNAADASALFAEFSRQWNGCNGKTVTISGGALNFTDEVTDVRVDNSVLAATVYVQATGATAGRRPQARAIGLRVNCLVEVEVAFFSLQRSSDPGTGDPHTSAITIARAVMDKISARS</sequence>
<evidence type="ECO:0000313" key="4">
    <source>
        <dbReference type="Proteomes" id="UP000093629"/>
    </source>
</evidence>
<reference evidence="3 4" key="1">
    <citation type="submission" date="2016-06" db="EMBL/GenBank/DDBJ databases">
        <authorList>
            <person name="Kjaerup R.B."/>
            <person name="Dalgaard T.S."/>
            <person name="Juul-Madsen H.R."/>
        </authorList>
    </citation>
    <scope>NUCLEOTIDE SEQUENCE [LARGE SCALE GENOMIC DNA]</scope>
    <source>
        <strain evidence="3 4">1245139.5</strain>
    </source>
</reference>
<keyword evidence="4" id="KW-1185">Reference proteome</keyword>
<dbReference type="Gene3D" id="3.40.1000.70">
    <property type="entry name" value="PknH-like extracellular domain"/>
    <property type="match status" value="1"/>
</dbReference>
<protein>
    <recommendedName>
        <fullName evidence="2">PknH-like extracellular domain-containing protein</fullName>
    </recommendedName>
</protein>
<organism evidence="3 4">
    <name type="scientific">Mycobacterium asiaticum</name>
    <dbReference type="NCBI Taxonomy" id="1790"/>
    <lineage>
        <taxon>Bacteria</taxon>
        <taxon>Bacillati</taxon>
        <taxon>Actinomycetota</taxon>
        <taxon>Actinomycetes</taxon>
        <taxon>Mycobacteriales</taxon>
        <taxon>Mycobacteriaceae</taxon>
        <taxon>Mycobacterium</taxon>
    </lineage>
</organism>
<dbReference type="Proteomes" id="UP000093629">
    <property type="component" value="Unassembled WGS sequence"/>
</dbReference>
<comment type="caution">
    <text evidence="3">The sequence shown here is derived from an EMBL/GenBank/DDBJ whole genome shotgun (WGS) entry which is preliminary data.</text>
</comment>
<dbReference type="PROSITE" id="PS51257">
    <property type="entry name" value="PROKAR_LIPOPROTEIN"/>
    <property type="match status" value="1"/>
</dbReference>
<evidence type="ECO:0000313" key="3">
    <source>
        <dbReference type="EMBL" id="OBK19463.1"/>
    </source>
</evidence>
<feature type="domain" description="PknH-like extracellular" evidence="2">
    <location>
        <begin position="45"/>
        <end position="249"/>
    </location>
</feature>
<dbReference type="InterPro" id="IPR026954">
    <property type="entry name" value="PknH-like_Extracell"/>
</dbReference>
<gene>
    <name evidence="3" type="ORF">A5636_18960</name>
</gene>
<accession>A0A1A3NBD5</accession>
<dbReference type="Pfam" id="PF14032">
    <property type="entry name" value="PknH_C"/>
    <property type="match status" value="1"/>
</dbReference>
<keyword evidence="1" id="KW-0732">Signal</keyword>
<name>A0A1A3NBD5_MYCAS</name>
<dbReference type="OrthoDB" id="4736430at2"/>
<dbReference type="AlphaFoldDB" id="A0A1A3NBD5"/>